<proteinExistence type="inferred from homology"/>
<name>A0A2R5G9Q0_9STRA</name>
<evidence type="ECO:0000256" key="1">
    <source>
        <dbReference type="ARBA" id="ARBA00010490"/>
    </source>
</evidence>
<dbReference type="Pfam" id="PF17128">
    <property type="entry name" value="DUF5107"/>
    <property type="match status" value="1"/>
</dbReference>
<dbReference type="GO" id="GO:0005634">
    <property type="term" value="C:nucleus"/>
    <property type="evidence" value="ECO:0007669"/>
    <property type="project" value="TreeGrafter"/>
</dbReference>
<feature type="region of interest" description="Disordered" evidence="3">
    <location>
        <begin position="758"/>
        <end position="838"/>
    </location>
</feature>
<dbReference type="SUPFAM" id="SSF54593">
    <property type="entry name" value="Glyoxalase/Bleomycin resistance protein/Dihydroxybiphenyl dioxygenase"/>
    <property type="match status" value="2"/>
</dbReference>
<dbReference type="InParanoid" id="A0A2R5G9Q0"/>
<dbReference type="Gene3D" id="3.10.180.10">
    <property type="entry name" value="2,3-Dihydroxybiphenyl 1,2-Dioxygenase, domain 1"/>
    <property type="match status" value="2"/>
</dbReference>
<dbReference type="Proteomes" id="UP000241890">
    <property type="component" value="Unassembled WGS sequence"/>
</dbReference>
<evidence type="ECO:0000313" key="5">
    <source>
        <dbReference type="EMBL" id="GBG27750.1"/>
    </source>
</evidence>
<dbReference type="InterPro" id="IPR036883">
    <property type="entry name" value="PDCD5-like_sf"/>
</dbReference>
<dbReference type="GO" id="GO:0003677">
    <property type="term" value="F:DNA binding"/>
    <property type="evidence" value="ECO:0007669"/>
    <property type="project" value="InterPro"/>
</dbReference>
<evidence type="ECO:0000256" key="3">
    <source>
        <dbReference type="SAM" id="MobiDB-lite"/>
    </source>
</evidence>
<dbReference type="PANTHER" id="PTHR10840">
    <property type="entry name" value="PROGRAMMED CELL DEATH PROTEIN 5"/>
    <property type="match status" value="1"/>
</dbReference>
<protein>
    <submittedName>
        <fullName evidence="5">Programmed cell death protein 5</fullName>
    </submittedName>
</protein>
<reference evidence="5 6" key="1">
    <citation type="submission" date="2017-12" db="EMBL/GenBank/DDBJ databases">
        <title>Sequencing, de novo assembly and annotation of complete genome of a new Thraustochytrid species, strain FCC1311.</title>
        <authorList>
            <person name="Sedici K."/>
            <person name="Godart F."/>
            <person name="Aiese Cigliano R."/>
            <person name="Sanseverino W."/>
            <person name="Barakat M."/>
            <person name="Ortet P."/>
            <person name="Marechal E."/>
            <person name="Cagnac O."/>
            <person name="Amato A."/>
        </authorList>
    </citation>
    <scope>NUCLEOTIDE SEQUENCE [LARGE SCALE GENOMIC DNA]</scope>
</reference>
<feature type="coiled-coil region" evidence="2">
    <location>
        <begin position="1113"/>
        <end position="1140"/>
    </location>
</feature>
<dbReference type="SUPFAM" id="SSF46950">
    <property type="entry name" value="Double-stranded DNA-binding domain"/>
    <property type="match status" value="1"/>
</dbReference>
<dbReference type="Pfam" id="PF01984">
    <property type="entry name" value="dsDNA_bind"/>
    <property type="match status" value="1"/>
</dbReference>
<dbReference type="SUPFAM" id="SSF52058">
    <property type="entry name" value="L domain-like"/>
    <property type="match status" value="1"/>
</dbReference>
<dbReference type="InterPro" id="IPR033396">
    <property type="entry name" value="DUF5107"/>
</dbReference>
<dbReference type="GO" id="GO:0005829">
    <property type="term" value="C:cytosol"/>
    <property type="evidence" value="ECO:0007669"/>
    <property type="project" value="TreeGrafter"/>
</dbReference>
<comment type="similarity">
    <text evidence="1">Belongs to the PDCD5 family.</text>
</comment>
<organism evidence="5 6">
    <name type="scientific">Hondaea fermentalgiana</name>
    <dbReference type="NCBI Taxonomy" id="2315210"/>
    <lineage>
        <taxon>Eukaryota</taxon>
        <taxon>Sar</taxon>
        <taxon>Stramenopiles</taxon>
        <taxon>Bigyra</taxon>
        <taxon>Labyrinthulomycetes</taxon>
        <taxon>Thraustochytrida</taxon>
        <taxon>Thraustochytriidae</taxon>
        <taxon>Hondaea</taxon>
    </lineage>
</organism>
<dbReference type="OrthoDB" id="10252486at2759"/>
<dbReference type="EMBL" id="BEYU01000035">
    <property type="protein sequence ID" value="GBG27750.1"/>
    <property type="molecule type" value="Genomic_DNA"/>
</dbReference>
<dbReference type="AlphaFoldDB" id="A0A2R5G9Q0"/>
<dbReference type="InterPro" id="IPR029068">
    <property type="entry name" value="Glyas_Bleomycin-R_OHBP_Dase"/>
</dbReference>
<sequence length="1223" mass="135101">MAAPGVPVATRLTVGVSFKSANIALEAYRAMGANVGEEMRSETGALMWAQVDLAGREILGANEVECMPTPHAEVGRKVADLGATSVDICLHFDEPEKVDTIYARVTAADDVKTVCEAQDMFFGERFACVIDKYGQSWCFMAKLPSAHAAVDSKVPDESQSSPSSASGPSTTGILPYITLMSGREALQYYKKFFDAEITHEKVTKEHNLLMYGRMRVAGQDVVLVDVSCREKNPNGAIVRKVVDTGSTFVTLDLQFDKPKDVDTMFDKMKAGASQVDCEPTDRAGERFCYLVDEGGQHWSLTAPLTKVELRNVHPHVHGWSHWDSSPVDSFPAETTSISCHNEGGTVFGGDETWPNLSTLDFLQEFLIDDVALDGKLDVLGNLPNLTLVWTGPQAVMSIFPFGLTSSTTLKNLTIEASSATYIPNALWEINSLESFQINSSSSQLSCISILSLASDATVTLNGNDGAALICSRQFWADVGYKHAFFSTLLFWLSFAACCQHTQFCPAKNDTVDAKKALPEWDPFPEQCIVREDKAVLECARWEPLSSDAWPIVLGKQILRDPLHGGHNDGLDAVMREYDVIILENGILRATICPALGGRVLSLVDCKTNTDLVLPTRTVYPVRVGDTNLSGWVAGGMQFSPGTTPFHPDTSRAVEFDFGSQAGCCWVNVGNAAWIVHFELRSDQPSLFQRCVVNHASEFCVSCAVPASTVSSWILPPVHEPDISLLLPLLDSDPSAPPSLVDLQVTSVTPKRFLRVEAQKHTKSVRERDAGKQHDLTHLQKQSPLLGRRGRGRLSRAFPKHETSPFPEEKTDPTPLASKEAEKDHEDQEEQQQPAVPAQAIGWEDTTGLASRLALFAILPGVANDARCRLRSLGSAHEPTAKLLTGLRGNSFAQAEFVLSAETAQKDFCWTMVRNLGPDAEYDTVQSNARQGHVMKGGMDRARFSTVPADYTLFGRARRLLLQAAEYQGCITRPYEEDSLEKDQDRFESIKSAARDLSGELLAANRAPQTLRLVGLLYWKLVGEAEQARPFLEQAFTDCGPMALLELDTLLQELGASLNERRTFLFSKVALRWAYEINAPDLIMRQAELDLAIGTMDEEAQKKIQELQQQLGGKQITQENMQELEARKQQEKEMREEMLSRIMKPEALDRLKRVGIVKPDVAEKVQMKLLNAARSGQIQEAVNEERVKTMLEEESRLKAAASKVTIQRKSYFDDDSDDNDDDLL</sequence>
<feature type="region of interest" description="Disordered" evidence="3">
    <location>
        <begin position="1197"/>
        <end position="1223"/>
    </location>
</feature>
<evidence type="ECO:0000256" key="2">
    <source>
        <dbReference type="SAM" id="Coils"/>
    </source>
</evidence>
<gene>
    <name evidence="5" type="ORF">FCC1311_039732</name>
</gene>
<feature type="compositionally biased region" description="Basic and acidic residues" evidence="3">
    <location>
        <begin position="758"/>
        <end position="777"/>
    </location>
</feature>
<evidence type="ECO:0000313" key="6">
    <source>
        <dbReference type="Proteomes" id="UP000241890"/>
    </source>
</evidence>
<dbReference type="InterPro" id="IPR002836">
    <property type="entry name" value="PDCD5-like"/>
</dbReference>
<dbReference type="Gene3D" id="1.10.8.140">
    <property type="entry name" value="PDCD5-like"/>
    <property type="match status" value="1"/>
</dbReference>
<keyword evidence="2" id="KW-0175">Coiled coil</keyword>
<keyword evidence="6" id="KW-1185">Reference proteome</keyword>
<feature type="domain" description="DUF5107" evidence="4">
    <location>
        <begin position="573"/>
        <end position="683"/>
    </location>
</feature>
<comment type="caution">
    <text evidence="5">The sequence shown here is derived from an EMBL/GenBank/DDBJ whole genome shotgun (WGS) entry which is preliminary data.</text>
</comment>
<feature type="compositionally biased region" description="Basic and acidic residues" evidence="3">
    <location>
        <begin position="798"/>
        <end position="811"/>
    </location>
</feature>
<accession>A0A2R5G9Q0</accession>
<feature type="compositionally biased region" description="Acidic residues" evidence="3">
    <location>
        <begin position="1212"/>
        <end position="1223"/>
    </location>
</feature>
<dbReference type="PANTHER" id="PTHR10840:SF0">
    <property type="entry name" value="PROGRAMMED CELL DEATH PROTEIN 5"/>
    <property type="match status" value="1"/>
</dbReference>
<evidence type="ECO:0000259" key="4">
    <source>
        <dbReference type="Pfam" id="PF17128"/>
    </source>
</evidence>